<name>A0A8B6D2F4_MYTGA</name>
<reference evidence="2" key="1">
    <citation type="submission" date="2018-11" db="EMBL/GenBank/DDBJ databases">
        <authorList>
            <person name="Alioto T."/>
            <person name="Alioto T."/>
        </authorList>
    </citation>
    <scope>NUCLEOTIDE SEQUENCE</scope>
</reference>
<protein>
    <recommendedName>
        <fullName evidence="4">C1q domain-containing protein</fullName>
    </recommendedName>
</protein>
<dbReference type="OrthoDB" id="10410400at2759"/>
<proteinExistence type="predicted"/>
<dbReference type="EMBL" id="UYJE01002654">
    <property type="protein sequence ID" value="VDI12523.1"/>
    <property type="molecule type" value="Genomic_DNA"/>
</dbReference>
<evidence type="ECO:0000313" key="2">
    <source>
        <dbReference type="EMBL" id="VDI12523.1"/>
    </source>
</evidence>
<evidence type="ECO:0008006" key="4">
    <source>
        <dbReference type="Google" id="ProtNLM"/>
    </source>
</evidence>
<keyword evidence="1" id="KW-0175">Coiled coil</keyword>
<evidence type="ECO:0000256" key="1">
    <source>
        <dbReference type="SAM" id="Coils"/>
    </source>
</evidence>
<dbReference type="Proteomes" id="UP000596742">
    <property type="component" value="Unassembled WGS sequence"/>
</dbReference>
<gene>
    <name evidence="2" type="ORF">MGAL_10B049596</name>
</gene>
<comment type="caution">
    <text evidence="2">The sequence shown here is derived from an EMBL/GenBank/DDBJ whole genome shotgun (WGS) entry which is preliminary data.</text>
</comment>
<evidence type="ECO:0000313" key="3">
    <source>
        <dbReference type="Proteomes" id="UP000596742"/>
    </source>
</evidence>
<keyword evidence="3" id="KW-1185">Reference proteome</keyword>
<organism evidence="2 3">
    <name type="scientific">Mytilus galloprovincialis</name>
    <name type="common">Mediterranean mussel</name>
    <dbReference type="NCBI Taxonomy" id="29158"/>
    <lineage>
        <taxon>Eukaryota</taxon>
        <taxon>Metazoa</taxon>
        <taxon>Spiralia</taxon>
        <taxon>Lophotrochozoa</taxon>
        <taxon>Mollusca</taxon>
        <taxon>Bivalvia</taxon>
        <taxon>Autobranchia</taxon>
        <taxon>Pteriomorphia</taxon>
        <taxon>Mytilida</taxon>
        <taxon>Mytiloidea</taxon>
        <taxon>Mytilidae</taxon>
        <taxon>Mytilinae</taxon>
        <taxon>Mytilus</taxon>
    </lineage>
</organism>
<feature type="coiled-coil region" evidence="1">
    <location>
        <begin position="58"/>
        <end position="92"/>
    </location>
</feature>
<dbReference type="AlphaFoldDB" id="A0A8B6D2F4"/>
<accession>A0A8B6D2F4</accession>
<sequence length="302" mass="34886">MGYTWVYVVLYLSITYEQKQLCDMLEDHIRLSKHKYMVTNQRITYVCNTCMFNDITLEKQAKKNWDDLYAKYNDLENENNLMKSNLDTLHRNFLNLQSNTKLLEHEVASLRHLKGVTDLQMVLNVCNEINILQEELKNTIKALINDSLKNEVEYQRIQTKLDMKLMQDEMQKLGTVHNQTFANLHKNLIAIERIQNLSIGKLDLEIHNMSNRVCAKDDTYGRGNNIPFTRVKTRYGVSNSTLSTLASSVMFKCEKAGLYLIAGYLTTDTKTYVEIQMHKNKAVLLAVLSPAITGDSFRTIPS</sequence>